<evidence type="ECO:0000313" key="4">
    <source>
        <dbReference type="EMBL" id="OXA87694.1"/>
    </source>
</evidence>
<sequence>MKIIQAYKKKNENWQYLTNKEKLKNPLVLVFANRMQLELPEVIDAIRNEFPYEHLVFGSTAGEILDANVFDDSIVVSAIEFEKSTFAIKTDNIFNHNKDANALGESLYQQIPKENLKHLFVLSEGSFVNGSSLIEGLENGIQNKVPISGGMCGDDAKFEKTLASYKENPKEGEVVLIGFYGETLEISFSSFGGWSSFGPERIITRSEANVLYEIDGQPALDLYKKYLGDKANELPQASLLYPLNVTPEGKSQAVVRTILNINNEDQSMILAGEVPENAKVQLMMASVDAIAEGASQAAMLAMQNRINHPQLALLVSCVGRKLVMNQRVEEEIEQVQEIIGNEVAITGFYSYGEMAPFSENTFCELHNQTMTLTLISE</sequence>
<dbReference type="EMBL" id="MUGY01000037">
    <property type="protein sequence ID" value="OXA87694.1"/>
    <property type="molecule type" value="Genomic_DNA"/>
</dbReference>
<dbReference type="PANTHER" id="PTHR40252">
    <property type="entry name" value="BLR0328 PROTEIN"/>
    <property type="match status" value="1"/>
</dbReference>
<reference evidence="4 6" key="2">
    <citation type="submission" date="2016-11" db="EMBL/GenBank/DDBJ databases">
        <title>Whole genomes of Flavobacteriaceae.</title>
        <authorList>
            <person name="Stine C."/>
            <person name="Li C."/>
            <person name="Tadesse D."/>
        </authorList>
    </citation>
    <scope>NUCLEOTIDE SEQUENCE [LARGE SCALE GENOMIC DNA]</scope>
    <source>
        <strain evidence="4 6">ATCC 29551</strain>
    </source>
</reference>
<dbReference type="GO" id="GO:0016301">
    <property type="term" value="F:kinase activity"/>
    <property type="evidence" value="ECO:0007669"/>
    <property type="project" value="UniProtKB-KW"/>
</dbReference>
<accession>A0A086A7F6</accession>
<dbReference type="Proteomes" id="UP000198424">
    <property type="component" value="Unassembled WGS sequence"/>
</dbReference>
<dbReference type="EMBL" id="JPRM01000030">
    <property type="protein sequence ID" value="KFF12620.1"/>
    <property type="molecule type" value="Genomic_DNA"/>
</dbReference>
<dbReference type="PANTHER" id="PTHR40252:SF2">
    <property type="entry name" value="BLR0328 PROTEIN"/>
    <property type="match status" value="1"/>
</dbReference>
<gene>
    <name evidence="4" type="ORF">B0A62_22495</name>
    <name evidence="3" type="ORF">IW20_18280</name>
</gene>
<feature type="domain" description="FIST C-domain" evidence="2">
    <location>
        <begin position="219"/>
        <end position="357"/>
    </location>
</feature>
<dbReference type="OrthoDB" id="9770435at2"/>
<name>A0A086A7F6_FLAHY</name>
<dbReference type="eggNOG" id="COG3287">
    <property type="taxonomic scope" value="Bacteria"/>
</dbReference>
<evidence type="ECO:0000313" key="6">
    <source>
        <dbReference type="Proteomes" id="UP000198424"/>
    </source>
</evidence>
<dbReference type="Pfam" id="PF08495">
    <property type="entry name" value="FIST"/>
    <property type="match status" value="1"/>
</dbReference>
<keyword evidence="3" id="KW-0418">Kinase</keyword>
<dbReference type="Proteomes" id="UP000028712">
    <property type="component" value="Unassembled WGS sequence"/>
</dbReference>
<dbReference type="SMART" id="SM01204">
    <property type="entry name" value="FIST_C"/>
    <property type="match status" value="1"/>
</dbReference>
<evidence type="ECO:0000259" key="2">
    <source>
        <dbReference type="SMART" id="SM01204"/>
    </source>
</evidence>
<organism evidence="3 5">
    <name type="scientific">Flavobacterium hydatis</name>
    <name type="common">Cytophaga aquatilis</name>
    <dbReference type="NCBI Taxonomy" id="991"/>
    <lineage>
        <taxon>Bacteria</taxon>
        <taxon>Pseudomonadati</taxon>
        <taxon>Bacteroidota</taxon>
        <taxon>Flavobacteriia</taxon>
        <taxon>Flavobacteriales</taxon>
        <taxon>Flavobacteriaceae</taxon>
        <taxon>Flavobacterium</taxon>
    </lineage>
</organism>
<evidence type="ECO:0000313" key="3">
    <source>
        <dbReference type="EMBL" id="KFF12620.1"/>
    </source>
</evidence>
<dbReference type="Pfam" id="PF10442">
    <property type="entry name" value="FIST_C"/>
    <property type="match status" value="1"/>
</dbReference>
<protein>
    <submittedName>
        <fullName evidence="3">Histidine kinase</fullName>
    </submittedName>
</protein>
<dbReference type="AlphaFoldDB" id="A0A086A7F6"/>
<feature type="domain" description="FIST" evidence="1">
    <location>
        <begin position="25"/>
        <end position="218"/>
    </location>
</feature>
<dbReference type="RefSeq" id="WP_035625437.1">
    <property type="nucleotide sequence ID" value="NZ_JBEWQG010000033.1"/>
</dbReference>
<keyword evidence="3" id="KW-0808">Transferase</keyword>
<proteinExistence type="predicted"/>
<keyword evidence="6" id="KW-1185">Reference proteome</keyword>
<dbReference type="SMART" id="SM00897">
    <property type="entry name" value="FIST"/>
    <property type="match status" value="1"/>
</dbReference>
<evidence type="ECO:0000313" key="5">
    <source>
        <dbReference type="Proteomes" id="UP000028712"/>
    </source>
</evidence>
<dbReference type="InterPro" id="IPR013702">
    <property type="entry name" value="FIST_domain_N"/>
</dbReference>
<evidence type="ECO:0000259" key="1">
    <source>
        <dbReference type="SMART" id="SM00897"/>
    </source>
</evidence>
<reference evidence="3 5" key="1">
    <citation type="submission" date="2014-07" db="EMBL/GenBank/DDBJ databases">
        <title>Genome of Flavobacterium hydatis DSM 2063.</title>
        <authorList>
            <person name="Pipes S.E."/>
            <person name="Stropko S.J."/>
            <person name="Newman J.D."/>
        </authorList>
    </citation>
    <scope>NUCLEOTIDE SEQUENCE [LARGE SCALE GENOMIC DNA]</scope>
    <source>
        <strain evidence="3 5">DSM 2063</strain>
    </source>
</reference>
<comment type="caution">
    <text evidence="3">The sequence shown here is derived from an EMBL/GenBank/DDBJ whole genome shotgun (WGS) entry which is preliminary data.</text>
</comment>
<dbReference type="STRING" id="991.IW20_18280"/>
<dbReference type="InterPro" id="IPR019494">
    <property type="entry name" value="FIST_C"/>
</dbReference>